<name>A0A1M7Z104_9VIBR</name>
<evidence type="ECO:0000256" key="1">
    <source>
        <dbReference type="SAM" id="SignalP"/>
    </source>
</evidence>
<protein>
    <submittedName>
        <fullName evidence="2">Uncharacterized protein</fullName>
    </submittedName>
</protein>
<keyword evidence="3" id="KW-1185">Reference proteome</keyword>
<dbReference type="Proteomes" id="UP000184600">
    <property type="component" value="Unassembled WGS sequence"/>
</dbReference>
<proteinExistence type="predicted"/>
<dbReference type="AlphaFoldDB" id="A0A1M7Z104"/>
<dbReference type="STRING" id="1117707.VQ7734_04399"/>
<reference evidence="3" key="1">
    <citation type="submission" date="2016-12" db="EMBL/GenBank/DDBJ databases">
        <authorList>
            <person name="Rodrigo-Torres L."/>
            <person name="Arahal R.D."/>
            <person name="Lucena T."/>
        </authorList>
    </citation>
    <scope>NUCLEOTIDE SEQUENCE [LARGE SCALE GENOMIC DNA]</scope>
</reference>
<gene>
    <name evidence="2" type="ORF">VQ7734_04399</name>
</gene>
<dbReference type="EMBL" id="FRFG01000072">
    <property type="protein sequence ID" value="SHO58627.1"/>
    <property type="molecule type" value="Genomic_DNA"/>
</dbReference>
<evidence type="ECO:0000313" key="2">
    <source>
        <dbReference type="EMBL" id="SHO58627.1"/>
    </source>
</evidence>
<sequence length="146" mass="16768">MRLISFWFGVLFSILSFSSVADQFAIITSTSAFPSLTSSQVKMLYRGRLNHIEGQNVLLVDLPMNPNVRKHFYLMLLGKTPTQMQAIRARQSFSGKQVPPYELNQENIDAVEYWLTEHPNGIAYIPLQWVSDKVHILYQFGDEESL</sequence>
<keyword evidence="1" id="KW-0732">Signal</keyword>
<evidence type="ECO:0000313" key="3">
    <source>
        <dbReference type="Proteomes" id="UP000184600"/>
    </source>
</evidence>
<organism evidence="2 3">
    <name type="scientific">Vibrio quintilis</name>
    <dbReference type="NCBI Taxonomy" id="1117707"/>
    <lineage>
        <taxon>Bacteria</taxon>
        <taxon>Pseudomonadati</taxon>
        <taxon>Pseudomonadota</taxon>
        <taxon>Gammaproteobacteria</taxon>
        <taxon>Vibrionales</taxon>
        <taxon>Vibrionaceae</taxon>
        <taxon>Vibrio</taxon>
    </lineage>
</organism>
<feature type="chain" id="PRO_5009929937" evidence="1">
    <location>
        <begin position="22"/>
        <end position="146"/>
    </location>
</feature>
<feature type="signal peptide" evidence="1">
    <location>
        <begin position="1"/>
        <end position="21"/>
    </location>
</feature>
<accession>A0A1M7Z104</accession>